<organism evidence="1">
    <name type="scientific">bioreactor metagenome</name>
    <dbReference type="NCBI Taxonomy" id="1076179"/>
    <lineage>
        <taxon>unclassified sequences</taxon>
        <taxon>metagenomes</taxon>
        <taxon>ecological metagenomes</taxon>
    </lineage>
</organism>
<reference evidence="1" key="1">
    <citation type="submission" date="2019-08" db="EMBL/GenBank/DDBJ databases">
        <authorList>
            <person name="Kucharzyk K."/>
            <person name="Murdoch R.W."/>
            <person name="Higgins S."/>
            <person name="Loffler F."/>
        </authorList>
    </citation>
    <scope>NUCLEOTIDE SEQUENCE</scope>
</reference>
<proteinExistence type="predicted"/>
<sequence length="106" mass="11545">MHAVDDRADPWPRACADGHGFVTAGLHADGHLRGGERLVRAAGLWASVCAGRSHVDLRGDQPGGLDGVDAHSAPLAHPFGIPHRYRVIRKRLKHLQTETILTYINM</sequence>
<gene>
    <name evidence="1" type="ORF">SDC9_166049</name>
</gene>
<evidence type="ECO:0000313" key="1">
    <source>
        <dbReference type="EMBL" id="MPN18686.1"/>
    </source>
</evidence>
<comment type="caution">
    <text evidence="1">The sequence shown here is derived from an EMBL/GenBank/DDBJ whole genome shotgun (WGS) entry which is preliminary data.</text>
</comment>
<dbReference type="EMBL" id="VSSQ01066078">
    <property type="protein sequence ID" value="MPN18686.1"/>
    <property type="molecule type" value="Genomic_DNA"/>
</dbReference>
<accession>A0A645FXT5</accession>
<dbReference type="AlphaFoldDB" id="A0A645FXT5"/>
<name>A0A645FXT5_9ZZZZ</name>
<protein>
    <submittedName>
        <fullName evidence="1">Uncharacterized protein</fullName>
    </submittedName>
</protein>